<dbReference type="STRING" id="1095778.SAMN04489842_2282"/>
<dbReference type="Gene3D" id="3.20.20.140">
    <property type="entry name" value="Metal-dependent hydrolases"/>
    <property type="match status" value="1"/>
</dbReference>
<accession>A0A1H1G688</accession>
<dbReference type="OrthoDB" id="52767at2157"/>
<evidence type="ECO:0000313" key="2">
    <source>
        <dbReference type="Proteomes" id="UP000198848"/>
    </source>
</evidence>
<dbReference type="GO" id="GO:0016788">
    <property type="term" value="F:hydrolase activity, acting on ester bonds"/>
    <property type="evidence" value="ECO:0007669"/>
    <property type="project" value="InterPro"/>
</dbReference>
<sequence>MIDDETPVLDNHLHLDPDNHRGIDAVEDFARLGGTHLLVVNKPSWHLDVEADRGEDFRPVFERTIEVVEEASAVLEGRAWPVLGVHPGLISRLVDERGYSPEEAREIMQSGIDVAAEYVADGEALALKSGRPHYDVDDSVWEASNDVMRHAFEHGGDLDCAVQLHTEASEEMTEVADWAEDAGMERHQVVKHYAAGRLEGPTPSVMSEKDRLERAAERGEPFLMETDYVDDPDRPGAVLGPKTVPRRVRWLLEEGYEEAVHNAHVETPKLVYGIDTETTLDRRSDGS</sequence>
<dbReference type="EMBL" id="FNLC01000002">
    <property type="protein sequence ID" value="SDR08711.1"/>
    <property type="molecule type" value="Genomic_DNA"/>
</dbReference>
<dbReference type="InterPro" id="IPR001130">
    <property type="entry name" value="TatD-like"/>
</dbReference>
<dbReference type="Proteomes" id="UP000198848">
    <property type="component" value="Unassembled WGS sequence"/>
</dbReference>
<dbReference type="InterPro" id="IPR032466">
    <property type="entry name" value="Metal_Hydrolase"/>
</dbReference>
<dbReference type="AlphaFoldDB" id="A0A1H1G688"/>
<dbReference type="PANTHER" id="PTHR42206:SF1">
    <property type="entry name" value="METAL-DEPENDENT HYDROLASE"/>
    <property type="match status" value="1"/>
</dbReference>
<dbReference type="PIRSF" id="PIRSF004961">
    <property type="entry name" value="UCP004961_TatD"/>
    <property type="match status" value="1"/>
</dbReference>
<dbReference type="InterPro" id="IPR011589">
    <property type="entry name" value="UCP004961"/>
</dbReference>
<organism evidence="1 2">
    <name type="scientific">Natronobacterium texcoconense</name>
    <dbReference type="NCBI Taxonomy" id="1095778"/>
    <lineage>
        <taxon>Archaea</taxon>
        <taxon>Methanobacteriati</taxon>
        <taxon>Methanobacteriota</taxon>
        <taxon>Stenosarchaea group</taxon>
        <taxon>Halobacteria</taxon>
        <taxon>Halobacteriales</taxon>
        <taxon>Natrialbaceae</taxon>
        <taxon>Natronobacterium</taxon>
    </lineage>
</organism>
<dbReference type="PANTHER" id="PTHR42206">
    <property type="entry name" value="METAL-DEPENDENT HYDROLASE-RELATED"/>
    <property type="match status" value="1"/>
</dbReference>
<protein>
    <submittedName>
        <fullName evidence="1">TatD-related deoxyribonuclease</fullName>
    </submittedName>
</protein>
<gene>
    <name evidence="1" type="ORF">SAMN04489842_2282</name>
</gene>
<dbReference type="SUPFAM" id="SSF51556">
    <property type="entry name" value="Metallo-dependent hydrolases"/>
    <property type="match status" value="1"/>
</dbReference>
<dbReference type="RefSeq" id="WP_090382938.1">
    <property type="nucleotide sequence ID" value="NZ_FNLC01000002.1"/>
</dbReference>
<name>A0A1H1G688_NATTX</name>
<proteinExistence type="predicted"/>
<dbReference type="Pfam" id="PF01026">
    <property type="entry name" value="TatD_DNase"/>
    <property type="match status" value="1"/>
</dbReference>
<keyword evidence="2" id="KW-1185">Reference proteome</keyword>
<evidence type="ECO:0000313" key="1">
    <source>
        <dbReference type="EMBL" id="SDR08711.1"/>
    </source>
</evidence>
<reference evidence="2" key="1">
    <citation type="submission" date="2016-10" db="EMBL/GenBank/DDBJ databases">
        <authorList>
            <person name="Varghese N."/>
            <person name="Submissions S."/>
        </authorList>
    </citation>
    <scope>NUCLEOTIDE SEQUENCE [LARGE SCALE GENOMIC DNA]</scope>
    <source>
        <strain evidence="2">DSM 24767</strain>
    </source>
</reference>